<dbReference type="Proteomes" id="UP000805193">
    <property type="component" value="Unassembled WGS sequence"/>
</dbReference>
<dbReference type="EMBL" id="JABSTQ010003455">
    <property type="protein sequence ID" value="KAG0443427.1"/>
    <property type="molecule type" value="Genomic_DNA"/>
</dbReference>
<evidence type="ECO:0000313" key="2">
    <source>
        <dbReference type="Proteomes" id="UP000805193"/>
    </source>
</evidence>
<sequence length="470" mass="50487">MTSAQGNVTDVENMALSITPAQHATDGAPSVTPMEEGQPGSSDLSRTSSSTDIDDMDPENDAGGVWHEVRTRKRTRLANSPSASSSDTIIRPKLVKEGLTVIFAPGKAETVLTDLSSLKVSKALDKEFPKCVREVRFNHRLNLIAVDTLNEKAAKNLQSMTTLCSIPILSYSPLAGPTVVGLIHSVDKELSIEDITSNLRADAEIGSVRRLGNTNSVKITFRGNRLPSYVLLGHVRHPVSPFKARPIQCFNCFGFGHKQVACKRPKTCRHCAQHHDQTDSTCLSLPAKCVNCGQNHEATARSCPKGREVETIQTYSKANSVDFHAAKSALEHEELFPALEFTPADSSVTKELAAAPGFKDIAGNKDEHSKKPTALATPYASVLKATKPKAPKSQGVRQGSTSQGIQMSAVSETPHPETTQSSSSGDSAGWIPLVKAAVNIALTLLRSLKTSWATTLTTMIQALLPLFEGC</sequence>
<comment type="caution">
    <text evidence="1">The sequence shown here is derived from an EMBL/GenBank/DDBJ whole genome shotgun (WGS) entry which is preliminary data.</text>
</comment>
<organism evidence="1 2">
    <name type="scientific">Ixodes persulcatus</name>
    <name type="common">Taiga tick</name>
    <dbReference type="NCBI Taxonomy" id="34615"/>
    <lineage>
        <taxon>Eukaryota</taxon>
        <taxon>Metazoa</taxon>
        <taxon>Ecdysozoa</taxon>
        <taxon>Arthropoda</taxon>
        <taxon>Chelicerata</taxon>
        <taxon>Arachnida</taxon>
        <taxon>Acari</taxon>
        <taxon>Parasitiformes</taxon>
        <taxon>Ixodida</taxon>
        <taxon>Ixodoidea</taxon>
        <taxon>Ixodidae</taxon>
        <taxon>Ixodinae</taxon>
        <taxon>Ixodes</taxon>
    </lineage>
</organism>
<reference evidence="1 2" key="1">
    <citation type="journal article" date="2020" name="Cell">
        <title>Large-Scale Comparative Analyses of Tick Genomes Elucidate Their Genetic Diversity and Vector Capacities.</title>
        <authorList>
            <consortium name="Tick Genome and Microbiome Consortium (TIGMIC)"/>
            <person name="Jia N."/>
            <person name="Wang J."/>
            <person name="Shi W."/>
            <person name="Du L."/>
            <person name="Sun Y."/>
            <person name="Zhan W."/>
            <person name="Jiang J.F."/>
            <person name="Wang Q."/>
            <person name="Zhang B."/>
            <person name="Ji P."/>
            <person name="Bell-Sakyi L."/>
            <person name="Cui X.M."/>
            <person name="Yuan T.T."/>
            <person name="Jiang B.G."/>
            <person name="Yang W.F."/>
            <person name="Lam T.T."/>
            <person name="Chang Q.C."/>
            <person name="Ding S.J."/>
            <person name="Wang X.J."/>
            <person name="Zhu J.G."/>
            <person name="Ruan X.D."/>
            <person name="Zhao L."/>
            <person name="Wei J.T."/>
            <person name="Ye R.Z."/>
            <person name="Que T.C."/>
            <person name="Du C.H."/>
            <person name="Zhou Y.H."/>
            <person name="Cheng J.X."/>
            <person name="Dai P.F."/>
            <person name="Guo W.B."/>
            <person name="Han X.H."/>
            <person name="Huang E.J."/>
            <person name="Li L.F."/>
            <person name="Wei W."/>
            <person name="Gao Y.C."/>
            <person name="Liu J.Z."/>
            <person name="Shao H.Z."/>
            <person name="Wang X."/>
            <person name="Wang C.C."/>
            <person name="Yang T.C."/>
            <person name="Huo Q.B."/>
            <person name="Li W."/>
            <person name="Chen H.Y."/>
            <person name="Chen S.E."/>
            <person name="Zhou L.G."/>
            <person name="Ni X.B."/>
            <person name="Tian J.H."/>
            <person name="Sheng Y."/>
            <person name="Liu T."/>
            <person name="Pan Y.S."/>
            <person name="Xia L.Y."/>
            <person name="Li J."/>
            <person name="Zhao F."/>
            <person name="Cao W.C."/>
        </authorList>
    </citation>
    <scope>NUCLEOTIDE SEQUENCE [LARGE SCALE GENOMIC DNA]</scope>
    <source>
        <strain evidence="1">Iper-2018</strain>
    </source>
</reference>
<name>A0AC60QUW0_IXOPE</name>
<keyword evidence="2" id="KW-1185">Reference proteome</keyword>
<gene>
    <name evidence="1" type="ORF">HPB47_014939</name>
</gene>
<protein>
    <submittedName>
        <fullName evidence="1">Uncharacterized protein</fullName>
    </submittedName>
</protein>
<accession>A0AC60QUW0</accession>
<proteinExistence type="predicted"/>
<evidence type="ECO:0000313" key="1">
    <source>
        <dbReference type="EMBL" id="KAG0443427.1"/>
    </source>
</evidence>